<sequence length="1098" mass="122403">MVTRVLCLLFVALGFAQLSKAQSPTRRFSYLTTNQGLSQNNVTCILKDRKGFMWFGTRDGLNKFDGYTYTLYRNDPLKPTSLSHSYIHALLEDKQGRLWVGTDDGGLNLFDASTETFTNYQHRPGRPNSLAHNKVMAIAQDAGGFLWIGTGGGGLDRFDSRHKTFTHFIHQPQRPGSLSHDQVSSVFIDKMGVIWVGTLGGGLNKLNPSTASFTHYSHNAADARSLSQNRVTSCLEDSKGRFWVATEGGLNQLDRVTGLCTRFLQGTSLLSHNDVKALAEDNTHTLWIGTQNGGINLLHPDGRFSYYAYQVDNTGGLNSGSIYCLYRDAIGTMWIGTYSGGVNKLDVTPLKFDLYQRTRLNTNKLSNNNILTVLQDQGGDLWLGTDGGGLNRLKKGGSVFRAYQDISRLAASMSRNFVLTLYEDRHKQLWTGNYKGGLTLLDRATNTFKPKGNLSPVSISAILEARDGMMWLGTFEEGLIRYDKTTGQLTRYPARPGQTGQLNNQTITALWEDRAGNIWLGTDGGGINVFHPSQQTFTQYVQDRSKPHSLSNNRVNCLFESTRGQLWIGTSGGLNRFDPRTQSFLVYRQKDGLANEVIQSILEDKRGVLWLGTNKGLIGFDPLTHRIRNYDARDGLQESPFNRMAAFQSSSGQLFFGGLSGLNSFYPDSLRDNRFIPPVYITDFQLFNKSIRMGDEQTLLTRPISDTRDITLSYQQSVLSFEFAALNYTVSEKNQYAYKLEGFDQHWIQAGTQRKVTYTNLDPGDYVLRVKAANNDGVWNQRGTFVKLHIIPPVWQTGWFKSLVILLLLGSLYALYGWRIKGIQARQVTLQNQVNEQIRQTTQQKQTELVLQQSLEREKELNQLKSQFVATASHEFRTPLTTISSSAHLISMYLAKPQHIATPAIEKHLKVIARQVKNVDELLTDLLTMGTIEAGKVTSQPRWVDISGLCQQVIASHFSHQRDGRVVQLSVQGVAYTTFLDEKLLGHTLINLLSNAFKYSQSDPHLVLCYTTEAVMIQVIDWGIGIPASDLSSLFQTFFRAGNTEGIQGTGLGLVIAQQYVALQGGTLTVQSEEGIGSTFTIVLPNGTSGSKQDAKPT</sequence>
<keyword evidence="4" id="KW-0732">Signal</keyword>
<dbReference type="Gene3D" id="1.10.287.130">
    <property type="match status" value="1"/>
</dbReference>
<evidence type="ECO:0000313" key="6">
    <source>
        <dbReference type="EMBL" id="AUD07574.1"/>
    </source>
</evidence>
<protein>
    <recommendedName>
        <fullName evidence="2">histidine kinase</fullName>
        <ecNumber evidence="2">2.7.13.3</ecNumber>
    </recommendedName>
</protein>
<dbReference type="Pfam" id="PF00512">
    <property type="entry name" value="HisKA"/>
    <property type="match status" value="1"/>
</dbReference>
<keyword evidence="3" id="KW-0597">Phosphoprotein</keyword>
<dbReference type="SUPFAM" id="SSF55874">
    <property type="entry name" value="ATPase domain of HSP90 chaperone/DNA topoisomerase II/histidine kinase"/>
    <property type="match status" value="1"/>
</dbReference>
<reference evidence="6 7" key="1">
    <citation type="submission" date="2017-11" db="EMBL/GenBank/DDBJ databases">
        <title>Taxonomic description and genome sequences of Spirosoma HA7 sp. nov., isolated from pollen microhabitat of Corylus avellana.</title>
        <authorList>
            <person name="Ambika Manirajan B."/>
            <person name="Suarez C."/>
            <person name="Ratering S."/>
            <person name="Geissler-Plaum R."/>
            <person name="Cardinale M."/>
            <person name="Sylvia S."/>
        </authorList>
    </citation>
    <scope>NUCLEOTIDE SEQUENCE [LARGE SCALE GENOMIC DNA]</scope>
    <source>
        <strain evidence="6 7">HA7</strain>
    </source>
</reference>
<dbReference type="Proteomes" id="UP000232883">
    <property type="component" value="Chromosome"/>
</dbReference>
<organism evidence="6 7">
    <name type="scientific">Spirosoma pollinicola</name>
    <dbReference type="NCBI Taxonomy" id="2057025"/>
    <lineage>
        <taxon>Bacteria</taxon>
        <taxon>Pseudomonadati</taxon>
        <taxon>Bacteroidota</taxon>
        <taxon>Cytophagia</taxon>
        <taxon>Cytophagales</taxon>
        <taxon>Cytophagaceae</taxon>
        <taxon>Spirosoma</taxon>
    </lineage>
</organism>
<dbReference type="FunFam" id="2.60.40.10:FF:000791">
    <property type="entry name" value="Two-component system sensor histidine kinase/response regulator"/>
    <property type="match status" value="1"/>
</dbReference>
<evidence type="ECO:0000313" key="7">
    <source>
        <dbReference type="Proteomes" id="UP000232883"/>
    </source>
</evidence>
<feature type="signal peptide" evidence="4">
    <location>
        <begin position="1"/>
        <end position="21"/>
    </location>
</feature>
<evidence type="ECO:0000259" key="5">
    <source>
        <dbReference type="PROSITE" id="PS50109"/>
    </source>
</evidence>
<evidence type="ECO:0000256" key="1">
    <source>
        <dbReference type="ARBA" id="ARBA00000085"/>
    </source>
</evidence>
<accession>A0A2K8ZCJ8</accession>
<dbReference type="InterPro" id="IPR011123">
    <property type="entry name" value="Y_Y_Y"/>
</dbReference>
<dbReference type="InterPro" id="IPR036890">
    <property type="entry name" value="HATPase_C_sf"/>
</dbReference>
<keyword evidence="6" id="KW-0808">Transferase</keyword>
<feature type="chain" id="PRO_5014992004" description="histidine kinase" evidence="4">
    <location>
        <begin position="22"/>
        <end position="1098"/>
    </location>
</feature>
<dbReference type="InterPro" id="IPR005467">
    <property type="entry name" value="His_kinase_dom"/>
</dbReference>
<dbReference type="EC" id="2.7.13.3" evidence="2"/>
<dbReference type="OrthoDB" id="9778366at2"/>
<keyword evidence="6" id="KW-0418">Kinase</keyword>
<dbReference type="InterPro" id="IPR013783">
    <property type="entry name" value="Ig-like_fold"/>
</dbReference>
<dbReference type="CDD" id="cd00082">
    <property type="entry name" value="HisKA"/>
    <property type="match status" value="1"/>
</dbReference>
<dbReference type="SUPFAM" id="SSF47384">
    <property type="entry name" value="Homodimeric domain of signal transducing histidine kinase"/>
    <property type="match status" value="1"/>
</dbReference>
<dbReference type="AlphaFoldDB" id="A0A2K8ZCJ8"/>
<comment type="catalytic activity">
    <reaction evidence="1">
        <text>ATP + protein L-histidine = ADP + protein N-phospho-L-histidine.</text>
        <dbReference type="EC" id="2.7.13.3"/>
    </reaction>
</comment>
<dbReference type="KEGG" id="spir:CWM47_31455"/>
<dbReference type="SMART" id="SM00387">
    <property type="entry name" value="HATPase_c"/>
    <property type="match status" value="1"/>
</dbReference>
<dbReference type="InterPro" id="IPR011110">
    <property type="entry name" value="Reg_prop"/>
</dbReference>
<evidence type="ECO:0000256" key="4">
    <source>
        <dbReference type="SAM" id="SignalP"/>
    </source>
</evidence>
<dbReference type="GO" id="GO:0000155">
    <property type="term" value="F:phosphorelay sensor kinase activity"/>
    <property type="evidence" value="ECO:0007669"/>
    <property type="project" value="InterPro"/>
</dbReference>
<dbReference type="Gene3D" id="2.130.10.10">
    <property type="entry name" value="YVTN repeat-like/Quinoprotein amine dehydrogenase"/>
    <property type="match status" value="2"/>
</dbReference>
<dbReference type="Pfam" id="PF02518">
    <property type="entry name" value="HATPase_c"/>
    <property type="match status" value="1"/>
</dbReference>
<dbReference type="Pfam" id="PF07495">
    <property type="entry name" value="Y_Y_Y"/>
    <property type="match status" value="1"/>
</dbReference>
<name>A0A2K8ZCJ8_9BACT</name>
<dbReference type="PROSITE" id="PS50109">
    <property type="entry name" value="HIS_KIN"/>
    <property type="match status" value="1"/>
</dbReference>
<dbReference type="PANTHER" id="PTHR43547">
    <property type="entry name" value="TWO-COMPONENT HISTIDINE KINASE"/>
    <property type="match status" value="1"/>
</dbReference>
<dbReference type="Pfam" id="PF07494">
    <property type="entry name" value="Reg_prop"/>
    <property type="match status" value="9"/>
</dbReference>
<keyword evidence="7" id="KW-1185">Reference proteome</keyword>
<dbReference type="SUPFAM" id="SSF63829">
    <property type="entry name" value="Calcium-dependent phosphotriesterase"/>
    <property type="match status" value="3"/>
</dbReference>
<dbReference type="InterPro" id="IPR003661">
    <property type="entry name" value="HisK_dim/P_dom"/>
</dbReference>
<gene>
    <name evidence="6" type="ORF">CWM47_31455</name>
</gene>
<dbReference type="EMBL" id="CP025096">
    <property type="protein sequence ID" value="AUD07574.1"/>
    <property type="molecule type" value="Genomic_DNA"/>
</dbReference>
<dbReference type="PRINTS" id="PR00344">
    <property type="entry name" value="BCTRLSENSOR"/>
</dbReference>
<feature type="domain" description="Histidine kinase" evidence="5">
    <location>
        <begin position="871"/>
        <end position="1088"/>
    </location>
</feature>
<proteinExistence type="predicted"/>
<dbReference type="InterPro" id="IPR003594">
    <property type="entry name" value="HATPase_dom"/>
</dbReference>
<evidence type="ECO:0000256" key="2">
    <source>
        <dbReference type="ARBA" id="ARBA00012438"/>
    </source>
</evidence>
<dbReference type="CDD" id="cd00075">
    <property type="entry name" value="HATPase"/>
    <property type="match status" value="1"/>
</dbReference>
<dbReference type="InterPro" id="IPR004358">
    <property type="entry name" value="Sig_transdc_His_kin-like_C"/>
</dbReference>
<dbReference type="PANTHER" id="PTHR43547:SF2">
    <property type="entry name" value="HYBRID SIGNAL TRANSDUCTION HISTIDINE KINASE C"/>
    <property type="match status" value="1"/>
</dbReference>
<evidence type="ECO:0000256" key="3">
    <source>
        <dbReference type="ARBA" id="ARBA00022553"/>
    </source>
</evidence>
<dbReference type="Gene3D" id="2.60.40.10">
    <property type="entry name" value="Immunoglobulins"/>
    <property type="match status" value="1"/>
</dbReference>
<dbReference type="InterPro" id="IPR036097">
    <property type="entry name" value="HisK_dim/P_sf"/>
</dbReference>
<dbReference type="InterPro" id="IPR015943">
    <property type="entry name" value="WD40/YVTN_repeat-like_dom_sf"/>
</dbReference>
<dbReference type="SMART" id="SM00388">
    <property type="entry name" value="HisKA"/>
    <property type="match status" value="1"/>
</dbReference>
<dbReference type="Gene3D" id="3.30.565.10">
    <property type="entry name" value="Histidine kinase-like ATPase, C-terminal domain"/>
    <property type="match status" value="1"/>
</dbReference>